<sequence>MRCYCHSQQPFEQCCNPYLQGVSPAPTPLALMRSRYSAYVLGLGDYLLQSWHPDTRGTLTADELAQSGLGTDWLGLTIVFARGASSDEQGTVEFKVRYKENDRVVTLHERSHFVREQGRWMYHSGQLNPPKTGANQPCPCDSGKKYKQCCARH</sequence>
<dbReference type="STRING" id="1414654.BFR47_15620"/>
<name>A0A1J4QEA5_9GAMM</name>
<dbReference type="SUPFAM" id="SSF54427">
    <property type="entry name" value="NTF2-like"/>
    <property type="match status" value="1"/>
</dbReference>
<dbReference type="AlphaFoldDB" id="A0A1J4QEA5"/>
<accession>A0A1J4QEA5</accession>
<comment type="caution">
    <text evidence="2">The sequence shown here is derived from an EMBL/GenBank/DDBJ whole genome shotgun (WGS) entry which is preliminary data.</text>
</comment>
<dbReference type="PANTHER" id="PTHR33747:SF1">
    <property type="entry name" value="ADENYLATE CYCLASE-ASSOCIATED CAP C-TERMINAL DOMAIN-CONTAINING PROTEIN"/>
    <property type="match status" value="1"/>
</dbReference>
<dbReference type="Gene3D" id="3.10.450.50">
    <property type="match status" value="1"/>
</dbReference>
<dbReference type="Pfam" id="PF17775">
    <property type="entry name" value="YchJ_M-like"/>
    <property type="match status" value="1"/>
</dbReference>
<dbReference type="RefSeq" id="WP_071473100.1">
    <property type="nucleotide sequence ID" value="NZ_MDKE01000028.1"/>
</dbReference>
<feature type="domain" description="YchJ-like middle NTF2-like" evidence="1">
    <location>
        <begin position="27"/>
        <end position="125"/>
    </location>
</feature>
<proteinExistence type="predicted"/>
<dbReference type="EMBL" id="MDKE01000028">
    <property type="protein sequence ID" value="OIN08173.1"/>
    <property type="molecule type" value="Genomic_DNA"/>
</dbReference>
<dbReference type="PANTHER" id="PTHR33747">
    <property type="entry name" value="UPF0225 PROTEIN SCO1677"/>
    <property type="match status" value="1"/>
</dbReference>
<gene>
    <name evidence="2" type="ORF">BFR47_15620</name>
</gene>
<organism evidence="2 3">
    <name type="scientific">Oceanisphaera psychrotolerans</name>
    <dbReference type="NCBI Taxonomy" id="1414654"/>
    <lineage>
        <taxon>Bacteria</taxon>
        <taxon>Pseudomonadati</taxon>
        <taxon>Pseudomonadota</taxon>
        <taxon>Gammaproteobacteria</taxon>
        <taxon>Aeromonadales</taxon>
        <taxon>Aeromonadaceae</taxon>
        <taxon>Oceanisphaera</taxon>
    </lineage>
</organism>
<reference evidence="2 3" key="1">
    <citation type="submission" date="2016-07" db="EMBL/GenBank/DDBJ databases">
        <title>Draft Genome Sequence of Oceanisphaera psychrotolerans, isolated from coastal sediment samples.</title>
        <authorList>
            <person name="Zhuo S."/>
            <person name="Ruan Z."/>
        </authorList>
    </citation>
    <scope>NUCLEOTIDE SEQUENCE [LARGE SCALE GENOMIC DNA]</scope>
    <source>
        <strain evidence="2 3">LAM-WHM-ZC</strain>
    </source>
</reference>
<dbReference type="Proteomes" id="UP000243073">
    <property type="component" value="Unassembled WGS sequence"/>
</dbReference>
<dbReference type="InterPro" id="IPR032710">
    <property type="entry name" value="NTF2-like_dom_sf"/>
</dbReference>
<dbReference type="InterPro" id="IPR048469">
    <property type="entry name" value="YchJ-like_M"/>
</dbReference>
<dbReference type="NCBIfam" id="NF002449">
    <property type="entry name" value="PRK01617.1"/>
    <property type="match status" value="1"/>
</dbReference>
<protein>
    <submittedName>
        <fullName evidence="2">SecC motif-containing protein</fullName>
    </submittedName>
</protein>
<dbReference type="SUPFAM" id="SSF103642">
    <property type="entry name" value="Sec-C motif"/>
    <property type="match status" value="1"/>
</dbReference>
<keyword evidence="3" id="KW-1185">Reference proteome</keyword>
<evidence type="ECO:0000259" key="1">
    <source>
        <dbReference type="Pfam" id="PF17775"/>
    </source>
</evidence>
<dbReference type="InterPro" id="IPR004027">
    <property type="entry name" value="SEC_C_motif"/>
</dbReference>
<evidence type="ECO:0000313" key="3">
    <source>
        <dbReference type="Proteomes" id="UP000243073"/>
    </source>
</evidence>
<dbReference type="OrthoDB" id="21421at2"/>
<dbReference type="Pfam" id="PF02810">
    <property type="entry name" value="SEC-C"/>
    <property type="match status" value="1"/>
</dbReference>
<evidence type="ECO:0000313" key="2">
    <source>
        <dbReference type="EMBL" id="OIN08173.1"/>
    </source>
</evidence>